<keyword evidence="2" id="KW-1185">Reference proteome</keyword>
<accession>A0AA36GXU1</accession>
<evidence type="ECO:0000313" key="1">
    <source>
        <dbReference type="EMBL" id="CAJ0600272.1"/>
    </source>
</evidence>
<dbReference type="PANTHER" id="PTHR31562:SF9">
    <property type="entry name" value="GLYCOSYLTRANSFERASE FAMILY 8 PROTEIN"/>
    <property type="match status" value="1"/>
</dbReference>
<gene>
    <name evidence="1" type="ORF">CYNAS_LOCUS12255</name>
</gene>
<dbReference type="Pfam" id="PF03314">
    <property type="entry name" value="DUF273"/>
    <property type="match status" value="1"/>
</dbReference>
<sequence>MVFSSSHARRRSFSLKIAIVTIVDNATSYAEYVEAMNSVACYARIHSYEYRVIIADSHTSGCVQDEMFFRRHCIVASILHNYDYILFLDADIGVVNPNRTIEDYIEPGIDITFYDRFYTFEVMAGTYLVKNTAWARDFLNGWANYEYRLPSSFHGSDNGALNIYLVELIAPSRDIELDLCRQIWNVSLDWNDVFVFTACVRNVLGDQAYFDNIKILKKGTGWARDSFLTNSKWNPLKDFMLHDMKLAYRRYYRPLTVVLPIRTMEMHTWYNPFVGNFHLELCHSGNSSWNYDKQLIIPVSELEERYRKKYIEVHLQKLRALVRVGKLVEKYVSQASLSYFARYSDV</sequence>
<dbReference type="InterPro" id="IPR004988">
    <property type="entry name" value="DUF273"/>
</dbReference>
<dbReference type="Gene3D" id="3.90.550.10">
    <property type="entry name" value="Spore Coat Polysaccharide Biosynthesis Protein SpsA, Chain A"/>
    <property type="match status" value="1"/>
</dbReference>
<organism evidence="1 2">
    <name type="scientific">Cylicocyclus nassatus</name>
    <name type="common">Nematode worm</name>
    <dbReference type="NCBI Taxonomy" id="53992"/>
    <lineage>
        <taxon>Eukaryota</taxon>
        <taxon>Metazoa</taxon>
        <taxon>Ecdysozoa</taxon>
        <taxon>Nematoda</taxon>
        <taxon>Chromadorea</taxon>
        <taxon>Rhabditida</taxon>
        <taxon>Rhabditina</taxon>
        <taxon>Rhabditomorpha</taxon>
        <taxon>Strongyloidea</taxon>
        <taxon>Strongylidae</taxon>
        <taxon>Cylicocyclus</taxon>
    </lineage>
</organism>
<name>A0AA36GXU1_CYLNA</name>
<proteinExistence type="predicted"/>
<dbReference type="SUPFAM" id="SSF53448">
    <property type="entry name" value="Nucleotide-diphospho-sugar transferases"/>
    <property type="match status" value="1"/>
</dbReference>
<dbReference type="InterPro" id="IPR029044">
    <property type="entry name" value="Nucleotide-diphossugar_trans"/>
</dbReference>
<reference evidence="1" key="1">
    <citation type="submission" date="2023-07" db="EMBL/GenBank/DDBJ databases">
        <authorList>
            <consortium name="CYATHOMIX"/>
        </authorList>
    </citation>
    <scope>NUCLEOTIDE SEQUENCE</scope>
    <source>
        <strain evidence="1">N/A</strain>
    </source>
</reference>
<dbReference type="PANTHER" id="PTHR31562">
    <property type="entry name" value="PROTEIN CBG18972"/>
    <property type="match status" value="1"/>
</dbReference>
<protein>
    <submittedName>
        <fullName evidence="1">Uncharacterized protein</fullName>
    </submittedName>
</protein>
<comment type="caution">
    <text evidence="1">The sequence shown here is derived from an EMBL/GenBank/DDBJ whole genome shotgun (WGS) entry which is preliminary data.</text>
</comment>
<dbReference type="AlphaFoldDB" id="A0AA36GXU1"/>
<evidence type="ECO:0000313" key="2">
    <source>
        <dbReference type="Proteomes" id="UP001176961"/>
    </source>
</evidence>
<dbReference type="EMBL" id="CATQJL010000223">
    <property type="protein sequence ID" value="CAJ0600272.1"/>
    <property type="molecule type" value="Genomic_DNA"/>
</dbReference>
<dbReference type="Proteomes" id="UP001176961">
    <property type="component" value="Unassembled WGS sequence"/>
</dbReference>